<gene>
    <name evidence="5" type="ORF">OUZ56_007380</name>
</gene>
<evidence type="ECO:0000256" key="1">
    <source>
        <dbReference type="ARBA" id="ARBA00022801"/>
    </source>
</evidence>
<organism evidence="5 6">
    <name type="scientific">Daphnia magna</name>
    <dbReference type="NCBI Taxonomy" id="35525"/>
    <lineage>
        <taxon>Eukaryota</taxon>
        <taxon>Metazoa</taxon>
        <taxon>Ecdysozoa</taxon>
        <taxon>Arthropoda</taxon>
        <taxon>Crustacea</taxon>
        <taxon>Branchiopoda</taxon>
        <taxon>Diplostraca</taxon>
        <taxon>Cladocera</taxon>
        <taxon>Anomopoda</taxon>
        <taxon>Daphniidae</taxon>
        <taxon>Daphnia</taxon>
    </lineage>
</organism>
<evidence type="ECO:0000259" key="4">
    <source>
        <dbReference type="PROSITE" id="PS51327"/>
    </source>
</evidence>
<keyword evidence="2" id="KW-0694">RNA-binding</keyword>
<dbReference type="Proteomes" id="UP001234178">
    <property type="component" value="Unassembled WGS sequence"/>
</dbReference>
<dbReference type="Gene3D" id="3.30.160.380">
    <property type="entry name" value="Dicer dimerisation domain"/>
    <property type="match status" value="1"/>
</dbReference>
<proteinExistence type="predicted"/>
<feature type="domain" description="Dicer dsRNA-binding fold" evidence="4">
    <location>
        <begin position="1"/>
        <end position="39"/>
    </location>
</feature>
<reference evidence="5 6" key="1">
    <citation type="journal article" date="2023" name="Nucleic Acids Res.">
        <title>The hologenome of Daphnia magna reveals possible DNA methylation and microbiome-mediated evolution of the host genome.</title>
        <authorList>
            <person name="Chaturvedi A."/>
            <person name="Li X."/>
            <person name="Dhandapani V."/>
            <person name="Marshall H."/>
            <person name="Kissane S."/>
            <person name="Cuenca-Cambronero M."/>
            <person name="Asole G."/>
            <person name="Calvet F."/>
            <person name="Ruiz-Romero M."/>
            <person name="Marangio P."/>
            <person name="Guigo R."/>
            <person name="Rago D."/>
            <person name="Mirbahai L."/>
            <person name="Eastwood N."/>
            <person name="Colbourne J.K."/>
            <person name="Zhou J."/>
            <person name="Mallon E."/>
            <person name="Orsini L."/>
        </authorList>
    </citation>
    <scope>NUCLEOTIDE SEQUENCE [LARGE SCALE GENOMIC DNA]</scope>
    <source>
        <strain evidence="5">LRV0_1</strain>
    </source>
</reference>
<dbReference type="InterPro" id="IPR003100">
    <property type="entry name" value="PAZ_dom"/>
</dbReference>
<protein>
    <submittedName>
        <fullName evidence="5">Uncharacterized protein</fullName>
    </submittedName>
</protein>
<evidence type="ECO:0000313" key="6">
    <source>
        <dbReference type="Proteomes" id="UP001234178"/>
    </source>
</evidence>
<evidence type="ECO:0000256" key="2">
    <source>
        <dbReference type="PROSITE-ProRule" id="PRU00657"/>
    </source>
</evidence>
<keyword evidence="1" id="KW-0378">Hydrolase</keyword>
<dbReference type="PROSITE" id="PS50821">
    <property type="entry name" value="PAZ"/>
    <property type="match status" value="1"/>
</dbReference>
<dbReference type="Pfam" id="PF02170">
    <property type="entry name" value="PAZ"/>
    <property type="match status" value="1"/>
</dbReference>
<dbReference type="InterPro" id="IPR005034">
    <property type="entry name" value="Dicer_dimerisation"/>
</dbReference>
<evidence type="ECO:0000313" key="5">
    <source>
        <dbReference type="EMBL" id="KAK4021891.1"/>
    </source>
</evidence>
<feature type="domain" description="PAZ" evidence="3">
    <location>
        <begin position="175"/>
        <end position="272"/>
    </location>
</feature>
<dbReference type="Pfam" id="PF03368">
    <property type="entry name" value="Dicer_dimer"/>
    <property type="match status" value="1"/>
</dbReference>
<dbReference type="InterPro" id="IPR038248">
    <property type="entry name" value="Dicer_dimer_sf"/>
</dbReference>
<dbReference type="EMBL" id="JAOYFB010000037">
    <property type="protein sequence ID" value="KAK4021891.1"/>
    <property type="molecule type" value="Genomic_DNA"/>
</dbReference>
<comment type="caution">
    <text evidence="5">The sequence shown here is derived from an EMBL/GenBank/DDBJ whole genome shotgun (WGS) entry which is preliminary data.</text>
</comment>
<accession>A0ABR0A9S6</accession>
<dbReference type="PROSITE" id="PS51327">
    <property type="entry name" value="DICER_DSRBF"/>
    <property type="match status" value="1"/>
</dbReference>
<dbReference type="SMART" id="SM00949">
    <property type="entry name" value="PAZ"/>
    <property type="match status" value="1"/>
</dbReference>
<keyword evidence="6" id="KW-1185">Reference proteome</keyword>
<dbReference type="Gene3D" id="2.170.260.10">
    <property type="entry name" value="paz domain"/>
    <property type="match status" value="1"/>
</dbReference>
<sequence>MPTKRLAKRAVALKACIMLHKLKELDDVHLFPIPRLIPEEEEEELPIEDDASVPQHLETSRFANVVSLLVFRIADLFRDSPTSLYADEALPGCQQTIYTIRRGNKVSHFDVTSHTCDLSVTFDYVSWGIQNVIFLWKRQLDFDLQASDLQYLIVPLQSATEKLDFVLVEKMINAPTVEWVKRPPFTGNKFSFEPKEYVDAVIVPSYKPLGTLNPFYVDGVSDLTPLSAFPERENETYASYFSKKYNQILTNENQQLVQVSREITRKNFLVPR</sequence>
<evidence type="ECO:0000259" key="3">
    <source>
        <dbReference type="PROSITE" id="PS50821"/>
    </source>
</evidence>
<name>A0ABR0A9S6_9CRUS</name>